<dbReference type="HOGENOM" id="CLU_333079_0_0_0"/>
<dbReference type="Pfam" id="PF02927">
    <property type="entry name" value="CelD_N"/>
    <property type="match status" value="1"/>
</dbReference>
<dbReference type="Gene3D" id="1.50.10.10">
    <property type="match status" value="1"/>
</dbReference>
<dbReference type="CDD" id="cd02850">
    <property type="entry name" value="E_set_Cellulase_N"/>
    <property type="match status" value="1"/>
</dbReference>
<feature type="active site" evidence="6">
    <location>
        <position position="831"/>
    </location>
</feature>
<dbReference type="Pfam" id="PF06452">
    <property type="entry name" value="CBM9_1"/>
    <property type="match status" value="1"/>
</dbReference>
<evidence type="ECO:0000259" key="10">
    <source>
        <dbReference type="Pfam" id="PF06452"/>
    </source>
</evidence>
<feature type="domain" description="Cellulase Ig-like" evidence="9">
    <location>
        <begin position="326"/>
        <end position="407"/>
    </location>
</feature>
<evidence type="ECO:0000259" key="9">
    <source>
        <dbReference type="Pfam" id="PF02927"/>
    </source>
</evidence>
<accession>A0A0S6W4V2</accession>
<proteinExistence type="inferred from homology"/>
<evidence type="ECO:0000313" key="11">
    <source>
        <dbReference type="EMBL" id="GAK53531.1"/>
    </source>
</evidence>
<comment type="similarity">
    <text evidence="1 6 7">Belongs to the glycosyl hydrolase 9 (cellulase E) family.</text>
</comment>
<feature type="domain" description="Carbohydrate-binding" evidence="10">
    <location>
        <begin position="57"/>
        <end position="227"/>
    </location>
</feature>
<dbReference type="SUPFAM" id="SSF49344">
    <property type="entry name" value="CBD9-like"/>
    <property type="match status" value="1"/>
</dbReference>
<keyword evidence="7" id="KW-0136">Cellulose degradation</keyword>
<evidence type="ECO:0000256" key="6">
    <source>
        <dbReference type="PROSITE-ProRule" id="PRU10060"/>
    </source>
</evidence>
<keyword evidence="12" id="KW-1185">Reference proteome</keyword>
<dbReference type="InterPro" id="IPR014756">
    <property type="entry name" value="Ig_E-set"/>
</dbReference>
<keyword evidence="5 6" id="KW-0624">Polysaccharide degradation</keyword>
<keyword evidence="7" id="KW-0732">Signal</keyword>
<protein>
    <recommendedName>
        <fullName evidence="7">Endoglucanase</fullName>
        <ecNumber evidence="7">3.2.1.4</ecNumber>
    </recommendedName>
</protein>
<evidence type="ECO:0000313" key="12">
    <source>
        <dbReference type="Proteomes" id="UP000030700"/>
    </source>
</evidence>
<dbReference type="EMBL" id="DF820459">
    <property type="protein sequence ID" value="GAK53531.1"/>
    <property type="molecule type" value="Genomic_DNA"/>
</dbReference>
<dbReference type="InterPro" id="IPR004197">
    <property type="entry name" value="Cellulase_Ig-like"/>
</dbReference>
<dbReference type="STRING" id="1499966.U14_04796"/>
<gene>
    <name evidence="11" type="ORF">U14_04796</name>
</gene>
<dbReference type="SUPFAM" id="SSF48208">
    <property type="entry name" value="Six-hairpin glycosidases"/>
    <property type="match status" value="1"/>
</dbReference>
<dbReference type="Gene3D" id="2.60.40.10">
    <property type="entry name" value="Immunoglobulins"/>
    <property type="match status" value="1"/>
</dbReference>
<feature type="domain" description="Glycoside hydrolase family 9" evidence="8">
    <location>
        <begin position="424"/>
        <end position="852"/>
    </location>
</feature>
<dbReference type="InterPro" id="IPR001701">
    <property type="entry name" value="Glyco_hydro_9"/>
</dbReference>
<reference evidence="11" key="1">
    <citation type="journal article" date="2015" name="PeerJ">
        <title>First genomic representation of candidate bacterial phylum KSB3 points to enhanced environmental sensing as a trigger of wastewater bulking.</title>
        <authorList>
            <person name="Sekiguchi Y."/>
            <person name="Ohashi A."/>
            <person name="Parks D.H."/>
            <person name="Yamauchi T."/>
            <person name="Tyson G.W."/>
            <person name="Hugenholtz P."/>
        </authorList>
    </citation>
    <scope>NUCLEOTIDE SEQUENCE [LARGE SCALE GENOMIC DNA]</scope>
</reference>
<dbReference type="EC" id="3.2.1.4" evidence="7"/>
<name>A0A0S6W4V2_9BACT</name>
<evidence type="ECO:0000256" key="3">
    <source>
        <dbReference type="ARBA" id="ARBA00023277"/>
    </source>
</evidence>
<keyword evidence="2 6" id="KW-0378">Hydrolase</keyword>
<dbReference type="PROSITE" id="PS00698">
    <property type="entry name" value="GH9_3"/>
    <property type="match status" value="1"/>
</dbReference>
<evidence type="ECO:0000256" key="1">
    <source>
        <dbReference type="ARBA" id="ARBA00007072"/>
    </source>
</evidence>
<sequence length="858" mass="94169">MLKRFFLCVLLPLLLVAPGIADAEQPDFPLFFVEQANITIDGSADDWPLALPCFLASDSQIRNGARKTPQDFSAVLRLFFDANNAYLFADFADVTPLNNPFAGNDIYKGDALEIYFGFHREDEATAFGAEDVQFGLGLSGKGVESWVWTNGQKLDGQEEMKIAPKEGGYALEARIPLTQFTPTALKSGDPVWFDFAADNNDGGADRATQLVWNGDGTGWQSPAVWRKGRLTSDEQPFKAAYIFAPNQFFTTQFHQVYVWFDGKPWQGDVNIGEKTMTTDEQGKFDYTPEQKGQQTISAEIGGNVVAVNINVESKKREKIIMLPVHPIKVNQWGYLPEEQKRVVLTVDPNVPLASTAFSVVAMQGGKSVFDGTLEGPTLDEITGDTIYAGDFSALTAPGKYKISVDGFEKSYPFTIADDAHRGLFYATMRSFFLQRCGVEIKDSSSKVAHPACHLNDGVLKQDESVKRDVTGGWHDAGDYGKYIPTAGVTVAQLLALYELNPQKFAAFVLDLPESGDALPDMLNEVKFELDWMLKMQDNDGGVFHKVNTQNFPGGVMPEADTLTRFIYEKGTTDTAIFVGGMAIAARVFAGVDAAYGETLKQAAVNAGAFLLAQKELLWPSNDNTGAYKSENADDELFWAYAELWQLTGEQQYLDAALPLFETLAPIFAKKRPVFGWENTTTFGLYALYLAEKTPADVKERVRGLLLADADATVATIQNSGYRMSLVIGEFAWGSNKTACAKGMQLVLTSNYVEKKAEYEHAARTQLDYILGVNPLSKSFLTGLGADRVRYPHHRVFEGSGVVVPGLLSGGPNNNAEDGAYPGGLQAKGYVDSAKSYASNEYAIDYNAPFVFLSGYFMK</sequence>
<feature type="chain" id="PRO_5006520432" description="Endoglucanase" evidence="7">
    <location>
        <begin position="24"/>
        <end position="858"/>
    </location>
</feature>
<evidence type="ECO:0000256" key="5">
    <source>
        <dbReference type="ARBA" id="ARBA00023326"/>
    </source>
</evidence>
<evidence type="ECO:0000256" key="7">
    <source>
        <dbReference type="RuleBase" id="RU361166"/>
    </source>
</evidence>
<dbReference type="GO" id="GO:0008810">
    <property type="term" value="F:cellulase activity"/>
    <property type="evidence" value="ECO:0007669"/>
    <property type="project" value="UniProtKB-EC"/>
</dbReference>
<dbReference type="InterPro" id="IPR010502">
    <property type="entry name" value="Carb-bd_dom_fam9"/>
</dbReference>
<keyword evidence="3 6" id="KW-0119">Carbohydrate metabolism</keyword>
<dbReference type="InterPro" id="IPR008928">
    <property type="entry name" value="6-hairpin_glycosidase_sf"/>
</dbReference>
<dbReference type="SUPFAM" id="SSF81296">
    <property type="entry name" value="E set domains"/>
    <property type="match status" value="1"/>
</dbReference>
<dbReference type="AlphaFoldDB" id="A0A0S6W4V2"/>
<dbReference type="GO" id="GO:0030245">
    <property type="term" value="P:cellulose catabolic process"/>
    <property type="evidence" value="ECO:0007669"/>
    <property type="project" value="UniProtKB-KW"/>
</dbReference>
<evidence type="ECO:0000259" key="8">
    <source>
        <dbReference type="Pfam" id="PF00759"/>
    </source>
</evidence>
<feature type="active site" evidence="6">
    <location>
        <position position="840"/>
    </location>
</feature>
<evidence type="ECO:0000256" key="4">
    <source>
        <dbReference type="ARBA" id="ARBA00023295"/>
    </source>
</evidence>
<dbReference type="PANTHER" id="PTHR22298">
    <property type="entry name" value="ENDO-1,4-BETA-GLUCANASE"/>
    <property type="match status" value="1"/>
</dbReference>
<organism evidence="11">
    <name type="scientific">Candidatus Moduliflexus flocculans</name>
    <dbReference type="NCBI Taxonomy" id="1499966"/>
    <lineage>
        <taxon>Bacteria</taxon>
        <taxon>Candidatus Moduliflexota</taxon>
        <taxon>Candidatus Moduliflexia</taxon>
        <taxon>Candidatus Moduliflexales</taxon>
        <taxon>Candidatus Moduliflexaceae</taxon>
    </lineage>
</organism>
<dbReference type="InterPro" id="IPR013783">
    <property type="entry name" value="Ig-like_fold"/>
</dbReference>
<dbReference type="InterPro" id="IPR012341">
    <property type="entry name" value="6hp_glycosidase-like_sf"/>
</dbReference>
<keyword evidence="4 6" id="KW-0326">Glycosidase</keyword>
<dbReference type="Proteomes" id="UP000030700">
    <property type="component" value="Unassembled WGS sequence"/>
</dbReference>
<evidence type="ECO:0000256" key="2">
    <source>
        <dbReference type="ARBA" id="ARBA00022801"/>
    </source>
</evidence>
<dbReference type="Pfam" id="PF00759">
    <property type="entry name" value="Glyco_hydro_9"/>
    <property type="match status" value="1"/>
</dbReference>
<dbReference type="GO" id="GO:0030246">
    <property type="term" value="F:carbohydrate binding"/>
    <property type="evidence" value="ECO:0007669"/>
    <property type="project" value="InterPro"/>
</dbReference>
<dbReference type="InterPro" id="IPR033126">
    <property type="entry name" value="Glyco_hydro_9_Asp/Glu_AS"/>
</dbReference>
<feature type="signal peptide" evidence="7">
    <location>
        <begin position="1"/>
        <end position="23"/>
    </location>
</feature>
<dbReference type="Gene3D" id="2.60.40.1190">
    <property type="match status" value="1"/>
</dbReference>
<comment type="catalytic activity">
    <reaction evidence="7">
        <text>Endohydrolysis of (1-&gt;4)-beta-D-glucosidic linkages in cellulose, lichenin and cereal beta-D-glucans.</text>
        <dbReference type="EC" id="3.2.1.4"/>
    </reaction>
</comment>